<dbReference type="InterPro" id="IPR011050">
    <property type="entry name" value="Pectin_lyase_fold/virulence"/>
</dbReference>
<feature type="chain" id="PRO_5045182713" evidence="2">
    <location>
        <begin position="35"/>
        <end position="2512"/>
    </location>
</feature>
<evidence type="ECO:0000313" key="4">
    <source>
        <dbReference type="Proteomes" id="UP001597115"/>
    </source>
</evidence>
<feature type="compositionally biased region" description="Acidic residues" evidence="1">
    <location>
        <begin position="2452"/>
        <end position="2463"/>
    </location>
</feature>
<feature type="region of interest" description="Disordered" evidence="1">
    <location>
        <begin position="2488"/>
        <end position="2512"/>
    </location>
</feature>
<sequence>MFAYLNSAALLRSRRARLLAGCALAAAMATPAMAQQAFKATPDIVQGSVSITQGQTISTGLRDTVSVSSRQSVINWTPNDTAVGGGAISILPQGNELVFTANPSTVAGAYTVLNRIIPNDPSRPVQFDGHVQSQFDSGYGATQGGSIWFYSPGGIIAGATSRFDVGSLVLSANDINFSNGLFNDGSASNQVGTIQFRGAVDGRSSVTIQPGAVINAKNSLSGSTYVALVAPRINQGGTISVEGSAALVAAESADITIPVSGGLFDIQVQSGSFVNTAGETTLTHSGTTQVLDAAATGQARRVYLMAVPKNDAVTMLVSGAVGYAPAAQAVAQNGAIVLTTASTVFGDGVQEPIDRGTITVTGGRFGNSVQASAQNVNFDTSTAAIDVIGNVFASSPSGAVSMTALGGRDINVAGALSFTHINADRDGNSSLSLTANAGSTIHAGSIHLSTSSFGLNDTGYGATSATGGTVTLQALGGIITSDAEIDLTSNATGGRGSNDGASAFGGGNGTGGTIKAIASNGGTINANDRLLIDVNGFGGEAGYGSGSGGLGTGGTALIDLSNNSALNLGSSSVIVEANGYGGRGGDNGVTAAGDGHGGAATVNIAASRFNALAVSVSADGLFPDDSFPAWGGSGTGGTVSVSNTAGSAISVASGNLVLSANGQAGDRFGFFNDVPVKGGTGGTVTFVTDASSVSLGEGALLASADGIAGYSSTATPSPIFGRGGSVTVTINAANPNDVESQFQASSIGLSADGRSNLPEADRSSVPHGSSATGVGGTVLLNLTGGPVQTGSVNLSASGTGANSDYDTTAGAGYAGHAELALNGGALTTSSINILAEAFGGDGAFAESGYGGAGVGGNAGVGTNPFTGSAGAFLTGSGGSIQADTILVSANATGGFGGDGQIFGSSPVNAAAGGQAFGASAIVDTNGVNLTFGSLSATAVGQGGNGGEVRYSSFFEGSQTANGGAGGTGQGGEARVTIAGGTLGFDGINAGADGIGGNGGQVASDNEGGLFSDATGKGGNGGDGTGGVAAITFVDATIPNNPTLFAAASGTGGDGGAGASGGSGGAGGGGDALVRLDGGTADLLRIGVFASGEGGFSYSGQWLDGGAGGSANGGTARFEAANGAVLNIPDFEQGDPFTLDASATAHDGASGGSFADSGVGGKGGRGGNANGGTASATFDSGAIVTVNGFGNIEAQPPSLVVTATAGSGGSGGIGNNTGNSGGAGGDGGTGRAGTALFNVTGANVSFTELFANATATYGFGGSGGHGQPDPVTGITTFAPSGAFGSAFGGIFELNVADGDAGYGGATPGKVNIGSMSADLGASGGFDGSLLISDTGTDSNGGITFDSLFARGSNGSDSGESDFEVRSNKRTIFTTGTVQFDVTGTARFSFQDTGSFAAGSDIDVFSRGGTVVTHIGRPDGTFSLDAPTINISGYGDSDAQDGSRLRGQDYLYFNSYSGNVHLADGVAGNQLIVSAFGNASVGNLTAGDSERIGDISIGAGQTEGYVPGNAIVTGTVEATGNIDIRASTDALIQPGAQVIADRAVSILTGDDIVIGAGALVRAANNPPPETGYGASDPLQQLSQLRLMAGAFDTGLEPEGNVASIILHGTLEAPNRTLFMSAGAVQADPSTRILADNLYVRLNNIPVGDQVPSNDFGQLTGTLCLEGSVCLGTANVNNIVRIGETGYEPINLRLNGGIDAVDVLLRAQSIALGQNGISNNIAASDRLTIEALGSSLTLNGPIAIEGGSDVARVASFRNITGAAATISAPGTLDLYAGNNITLGAVAANTIRTVDFDGGVLNAGGITVPGTIAVGQITSGTDLALTAGKDITVDRYAVTGAATLTAANGAITVATDAAATNGTTATAKSVTLNGLNGLKVTAATATAGDVTLATKAGDLVAGTVSASGGATLTAAGAIKVASIDTTAGVTATGASVDLTSQNALRVIAATATSGDVSLVAGNGIKADTVSAKGTATLKSGTGPLVVTRDLVAGNGLILAAPSIDITAQNGLNVLQADATAGDLKLTTVAGTLAAGKSSATGAITLTSGGDLTATSLKSGTGGITLAASNGSVKVTNDIVGGPLQVTAKSLDLTAQGDLNLAQGTATAGDITLASANGGITLGQVSASNALKATTPGLMTINGTVSAANIALTSKDIAIGANAQLGNRTQTALTLTSTADRTFLGDATGTGYRLDADEFTRIAGRTIDVVSAPQNAQGTAFTLLDPAGTNVVIGSMTFDGAQLGGEGTLTVRSPRSIGFIGNVQFKNFNNDQTVSYQATNDISLAAETGLVTIKNSSGGLAGTLVLDAQQIHAMSAKARSEIAGLQLNDVRQRLGTNDQLQNDGGYFQANKIIVKIGRLLFIQNSGINSDDRNDKRGFTTNSLTLQAGDGPVQVVINGRVGTAVGEAIIPATTRTGSFDPQSGFNTCLVGVTCFVVTTPEPVFDPSFVLSQSRDQVEDKDDDDKEEEALQAAQKRPDPIIQFIDAPVSRFDPVIDQPVTGAGNEDFWEVPASQTPTP</sequence>
<feature type="signal peptide" evidence="2">
    <location>
        <begin position="1"/>
        <end position="34"/>
    </location>
</feature>
<evidence type="ECO:0000256" key="1">
    <source>
        <dbReference type="SAM" id="MobiDB-lite"/>
    </source>
</evidence>
<dbReference type="Gene3D" id="2.160.20.10">
    <property type="entry name" value="Single-stranded right-handed beta-helix, Pectin lyase-like"/>
    <property type="match status" value="1"/>
</dbReference>
<reference evidence="4" key="1">
    <citation type="journal article" date="2019" name="Int. J. Syst. Evol. Microbiol.">
        <title>The Global Catalogue of Microorganisms (GCM) 10K type strain sequencing project: providing services to taxonomists for standard genome sequencing and annotation.</title>
        <authorList>
            <consortium name="The Broad Institute Genomics Platform"/>
            <consortium name="The Broad Institute Genome Sequencing Center for Infectious Disease"/>
            <person name="Wu L."/>
            <person name="Ma J."/>
        </authorList>
    </citation>
    <scope>NUCLEOTIDE SEQUENCE [LARGE SCALE GENOMIC DNA]</scope>
    <source>
        <strain evidence="4">CGMCC 1.16275</strain>
    </source>
</reference>
<keyword evidence="4" id="KW-1185">Reference proteome</keyword>
<feature type="region of interest" description="Disordered" evidence="1">
    <location>
        <begin position="749"/>
        <end position="772"/>
    </location>
</feature>
<comment type="caution">
    <text evidence="3">The sequence shown here is derived from an EMBL/GenBank/DDBJ whole genome shotgun (WGS) entry which is preliminary data.</text>
</comment>
<dbReference type="SUPFAM" id="SSF51126">
    <property type="entry name" value="Pectin lyase-like"/>
    <property type="match status" value="1"/>
</dbReference>
<evidence type="ECO:0000256" key="2">
    <source>
        <dbReference type="SAM" id="SignalP"/>
    </source>
</evidence>
<dbReference type="RefSeq" id="WP_380888953.1">
    <property type="nucleotide sequence ID" value="NZ_JBHUDY010000001.1"/>
</dbReference>
<dbReference type="Proteomes" id="UP001597115">
    <property type="component" value="Unassembled WGS sequence"/>
</dbReference>
<gene>
    <name evidence="3" type="ORF">ACFSCW_10385</name>
</gene>
<dbReference type="InterPro" id="IPR012334">
    <property type="entry name" value="Pectin_lyas_fold"/>
</dbReference>
<keyword evidence="2" id="KW-0732">Signal</keyword>
<organism evidence="3 4">
    <name type="scientific">Sphingomonas tabacisoli</name>
    <dbReference type="NCBI Taxonomy" id="2249466"/>
    <lineage>
        <taxon>Bacteria</taxon>
        <taxon>Pseudomonadati</taxon>
        <taxon>Pseudomonadota</taxon>
        <taxon>Alphaproteobacteria</taxon>
        <taxon>Sphingomonadales</taxon>
        <taxon>Sphingomonadaceae</taxon>
        <taxon>Sphingomonas</taxon>
    </lineage>
</organism>
<evidence type="ECO:0000313" key="3">
    <source>
        <dbReference type="EMBL" id="MFD1612209.1"/>
    </source>
</evidence>
<feature type="region of interest" description="Disordered" evidence="1">
    <location>
        <begin position="2447"/>
        <end position="2472"/>
    </location>
</feature>
<protein>
    <submittedName>
        <fullName evidence="3">Beta strand repeat-containing protein</fullName>
    </submittedName>
</protein>
<dbReference type="EMBL" id="JBHUDY010000001">
    <property type="protein sequence ID" value="MFD1612209.1"/>
    <property type="molecule type" value="Genomic_DNA"/>
</dbReference>
<accession>A0ABW4I2P2</accession>
<proteinExistence type="predicted"/>
<name>A0ABW4I2P2_9SPHN</name>